<evidence type="ECO:0000313" key="3">
    <source>
        <dbReference type="EMBL" id="ETX01323.1"/>
    </source>
</evidence>
<dbReference type="EMBL" id="AZHW01000245">
    <property type="protein sequence ID" value="ETX01323.1"/>
    <property type="molecule type" value="Genomic_DNA"/>
</dbReference>
<proteinExistence type="predicted"/>
<dbReference type="Proteomes" id="UP000019141">
    <property type="component" value="Unassembled WGS sequence"/>
</dbReference>
<gene>
    <name evidence="3" type="ORF">ETSY1_07780</name>
</gene>
<evidence type="ECO:0000313" key="4">
    <source>
        <dbReference type="Proteomes" id="UP000019141"/>
    </source>
</evidence>
<reference evidence="3 4" key="1">
    <citation type="journal article" date="2014" name="Nature">
        <title>An environmental bacterial taxon with a large and distinct metabolic repertoire.</title>
        <authorList>
            <person name="Wilson M.C."/>
            <person name="Mori T."/>
            <person name="Ruckert C."/>
            <person name="Uria A.R."/>
            <person name="Helf M.J."/>
            <person name="Takada K."/>
            <person name="Gernert C."/>
            <person name="Steffens U.A."/>
            <person name="Heycke N."/>
            <person name="Schmitt S."/>
            <person name="Rinke C."/>
            <person name="Helfrich E.J."/>
            <person name="Brachmann A.O."/>
            <person name="Gurgui C."/>
            <person name="Wakimoto T."/>
            <person name="Kracht M."/>
            <person name="Crusemann M."/>
            <person name="Hentschel U."/>
            <person name="Abe I."/>
            <person name="Matsunaga S."/>
            <person name="Kalinowski J."/>
            <person name="Takeyama H."/>
            <person name="Piel J."/>
        </authorList>
    </citation>
    <scope>NUCLEOTIDE SEQUENCE [LARGE SCALE GENOMIC DNA]</scope>
    <source>
        <strain evidence="4">TSY1</strain>
    </source>
</reference>
<evidence type="ECO:0000259" key="2">
    <source>
        <dbReference type="Pfam" id="PF14346"/>
    </source>
</evidence>
<dbReference type="Pfam" id="PF14346">
    <property type="entry name" value="DUF4398"/>
    <property type="match status" value="1"/>
</dbReference>
<feature type="domain" description="DUF4398" evidence="2">
    <location>
        <begin position="35"/>
        <end position="110"/>
    </location>
</feature>
<protein>
    <recommendedName>
        <fullName evidence="2">DUF4398 domain-containing protein</fullName>
    </recommendedName>
</protein>
<sequence>MVVQHVRTQQWLTIFVMVCLVGLSACASVPRPTGALSQAELAVREAERSEAPQYAALELQTARENLDNAKQAMQNKECEQARRMAEKALVDAQLAQDKAMAASSRKAADDLRASIESLRDEIARASGRQ</sequence>
<dbReference type="HOGENOM" id="CLU_132461_0_1_7"/>
<feature type="coiled-coil region" evidence="1">
    <location>
        <begin position="56"/>
        <end position="128"/>
    </location>
</feature>
<dbReference type="PROSITE" id="PS51257">
    <property type="entry name" value="PROKAR_LIPOPROTEIN"/>
    <property type="match status" value="1"/>
</dbReference>
<name>W4LTM4_ENTF1</name>
<dbReference type="AlphaFoldDB" id="W4LTM4"/>
<dbReference type="Gene3D" id="1.20.1270.390">
    <property type="match status" value="1"/>
</dbReference>
<comment type="caution">
    <text evidence="3">The sequence shown here is derived from an EMBL/GenBank/DDBJ whole genome shotgun (WGS) entry which is preliminary data.</text>
</comment>
<keyword evidence="4" id="KW-1185">Reference proteome</keyword>
<evidence type="ECO:0000256" key="1">
    <source>
        <dbReference type="SAM" id="Coils"/>
    </source>
</evidence>
<keyword evidence="1" id="KW-0175">Coiled coil</keyword>
<organism evidence="3 4">
    <name type="scientific">Entotheonella factor</name>
    <dbReference type="NCBI Taxonomy" id="1429438"/>
    <lineage>
        <taxon>Bacteria</taxon>
        <taxon>Pseudomonadati</taxon>
        <taxon>Nitrospinota/Tectimicrobiota group</taxon>
        <taxon>Candidatus Tectimicrobiota</taxon>
        <taxon>Candidatus Entotheonellia</taxon>
        <taxon>Candidatus Entotheonellales</taxon>
        <taxon>Candidatus Entotheonellaceae</taxon>
        <taxon>Candidatus Entotheonella</taxon>
    </lineage>
</organism>
<dbReference type="InterPro" id="IPR025511">
    <property type="entry name" value="DUF4398"/>
</dbReference>
<accession>W4LTM4</accession>